<reference evidence="2 3" key="1">
    <citation type="submission" date="2016-11" db="EMBL/GenBank/DDBJ databases">
        <title>Comparative genomics of Acidibacillus ferroxidans species.</title>
        <authorList>
            <person name="Oliveira G."/>
            <person name="Nunes G."/>
            <person name="Oliveira R."/>
            <person name="Araujo F."/>
            <person name="Salim A."/>
            <person name="Scholte L."/>
            <person name="Morais D."/>
            <person name="Nancucheo I."/>
            <person name="Johnson D.B."/>
            <person name="Grail B."/>
            <person name="Bittencourt J."/>
            <person name="Valadares R."/>
        </authorList>
    </citation>
    <scope>NUCLEOTIDE SEQUENCE [LARGE SCALE GENOMIC DNA]</scope>
    <source>
        <strain evidence="2 3">Y002</strain>
    </source>
</reference>
<feature type="domain" description="PPM-type phosphatase" evidence="1">
    <location>
        <begin position="2"/>
        <end position="239"/>
    </location>
</feature>
<dbReference type="SMART" id="SM00332">
    <property type="entry name" value="PP2Cc"/>
    <property type="match status" value="1"/>
</dbReference>
<proteinExistence type="predicted"/>
<dbReference type="Proteomes" id="UP000245380">
    <property type="component" value="Unassembled WGS sequence"/>
</dbReference>
<dbReference type="GO" id="GO:0004722">
    <property type="term" value="F:protein serine/threonine phosphatase activity"/>
    <property type="evidence" value="ECO:0007669"/>
    <property type="project" value="InterPro"/>
</dbReference>
<dbReference type="Pfam" id="PF13672">
    <property type="entry name" value="PP2C_2"/>
    <property type="match status" value="1"/>
</dbReference>
<dbReference type="PANTHER" id="PTHR47992">
    <property type="entry name" value="PROTEIN PHOSPHATASE"/>
    <property type="match status" value="1"/>
</dbReference>
<name>A0A2U3D7T1_SULT2</name>
<dbReference type="RefSeq" id="WP_109430867.1">
    <property type="nucleotide sequence ID" value="NZ_MPDK01000014.1"/>
</dbReference>
<evidence type="ECO:0000313" key="2">
    <source>
        <dbReference type="EMBL" id="PWI57338.1"/>
    </source>
</evidence>
<sequence length="249" mass="27321">MQFAAASHVGLVRKVNQDGYLILSEQGKDYLVCVADGMGGHVAGEVASALALQTIREVMQQGVENDQETRLQQAILSANQRVYEQSVQTEKYAGMGTTIVAALLERESIWLAHVGDSRAYLLRGDGELSQLTEDHSLVNELLRRGQIQPQEAIRHPQRHLLTRALGTLPDVVVECRNLAWTTGDMFFICSDGLTTHVADEQLRSILSTAEDLQVKVDQLIQAALDNGGHDNVTVVAVLHDGRLEEEVMG</sequence>
<dbReference type="InterPro" id="IPR036457">
    <property type="entry name" value="PPM-type-like_dom_sf"/>
</dbReference>
<evidence type="ECO:0000259" key="1">
    <source>
        <dbReference type="PROSITE" id="PS51746"/>
    </source>
</evidence>
<dbReference type="InterPro" id="IPR015655">
    <property type="entry name" value="PP2C"/>
</dbReference>
<dbReference type="AlphaFoldDB" id="A0A2U3D7T1"/>
<protein>
    <recommendedName>
        <fullName evidence="1">PPM-type phosphatase domain-containing protein</fullName>
    </recommendedName>
</protein>
<accession>A0A2U3D7T1</accession>
<evidence type="ECO:0000313" key="3">
    <source>
        <dbReference type="Proteomes" id="UP000245380"/>
    </source>
</evidence>
<dbReference type="OrthoDB" id="9801841at2"/>
<dbReference type="InterPro" id="IPR001932">
    <property type="entry name" value="PPM-type_phosphatase-like_dom"/>
</dbReference>
<gene>
    <name evidence="2" type="ORF">BM613_09060</name>
</gene>
<dbReference type="PROSITE" id="PS51746">
    <property type="entry name" value="PPM_2"/>
    <property type="match status" value="1"/>
</dbReference>
<dbReference type="Gene3D" id="3.60.40.10">
    <property type="entry name" value="PPM-type phosphatase domain"/>
    <property type="match status" value="1"/>
</dbReference>
<dbReference type="SMART" id="SM00331">
    <property type="entry name" value="PP2C_SIG"/>
    <property type="match status" value="1"/>
</dbReference>
<keyword evidence="3" id="KW-1185">Reference proteome</keyword>
<dbReference type="CDD" id="cd00143">
    <property type="entry name" value="PP2Cc"/>
    <property type="match status" value="1"/>
</dbReference>
<dbReference type="EMBL" id="MPDK01000014">
    <property type="protein sequence ID" value="PWI57338.1"/>
    <property type="molecule type" value="Genomic_DNA"/>
</dbReference>
<dbReference type="SUPFAM" id="SSF81606">
    <property type="entry name" value="PP2C-like"/>
    <property type="match status" value="1"/>
</dbReference>
<comment type="caution">
    <text evidence="2">The sequence shown here is derived from an EMBL/GenBank/DDBJ whole genome shotgun (WGS) entry which is preliminary data.</text>
</comment>
<organism evidence="2 3">
    <name type="scientific">Sulfoacidibacillus thermotolerans</name>
    <name type="common">Acidibacillus sulfuroxidans</name>
    <dbReference type="NCBI Taxonomy" id="1765684"/>
    <lineage>
        <taxon>Bacteria</taxon>
        <taxon>Bacillati</taxon>
        <taxon>Bacillota</taxon>
        <taxon>Bacilli</taxon>
        <taxon>Bacillales</taxon>
        <taxon>Alicyclobacillaceae</taxon>
        <taxon>Sulfoacidibacillus</taxon>
    </lineage>
</organism>
<dbReference type="NCBIfam" id="NF033484">
    <property type="entry name" value="Stp1_PP2C_phos"/>
    <property type="match status" value="1"/>
</dbReference>